<gene>
    <name evidence="6" type="ORF">T12_5754</name>
</gene>
<dbReference type="EMBL" id="JYDQ01000216">
    <property type="protein sequence ID" value="KRY10836.1"/>
    <property type="molecule type" value="Genomic_DNA"/>
</dbReference>
<keyword evidence="2" id="KW-0863">Zinc-finger</keyword>
<dbReference type="Pfam" id="PF15376">
    <property type="entry name" value="DUF4603"/>
    <property type="match status" value="1"/>
</dbReference>
<evidence type="ECO:0000256" key="3">
    <source>
        <dbReference type="ARBA" id="ARBA00022833"/>
    </source>
</evidence>
<name>A0A0V0ZEA1_9BILA</name>
<proteinExistence type="predicted"/>
<dbReference type="PANTHER" id="PTHR14312:SF1">
    <property type="entry name" value="BASIC-LEUCINE ZIPPER TRANSCRIPTION FACTOR A"/>
    <property type="match status" value="1"/>
</dbReference>
<organism evidence="6 7">
    <name type="scientific">Trichinella patagoniensis</name>
    <dbReference type="NCBI Taxonomy" id="990121"/>
    <lineage>
        <taxon>Eukaryota</taxon>
        <taxon>Metazoa</taxon>
        <taxon>Ecdysozoa</taxon>
        <taxon>Nematoda</taxon>
        <taxon>Enoplea</taxon>
        <taxon>Dorylaimia</taxon>
        <taxon>Trichinellida</taxon>
        <taxon>Trichinellidae</taxon>
        <taxon>Trichinella</taxon>
    </lineage>
</organism>
<dbReference type="PANTHER" id="PTHR14312">
    <property type="entry name" value="CREB/ATF BZIP TRANSCRIPTION FACTOR"/>
    <property type="match status" value="1"/>
</dbReference>
<evidence type="ECO:0000256" key="1">
    <source>
        <dbReference type="ARBA" id="ARBA00022723"/>
    </source>
</evidence>
<evidence type="ECO:0000256" key="2">
    <source>
        <dbReference type="ARBA" id="ARBA00022771"/>
    </source>
</evidence>
<dbReference type="STRING" id="990121.A0A0V0ZEA1"/>
<comment type="caution">
    <text evidence="6">The sequence shown here is derived from an EMBL/GenBank/DDBJ whole genome shotgun (WGS) entry which is preliminary data.</text>
</comment>
<dbReference type="OrthoDB" id="5918927at2759"/>
<feature type="compositionally biased region" description="Low complexity" evidence="4">
    <location>
        <begin position="338"/>
        <end position="353"/>
    </location>
</feature>
<feature type="domain" description="FLYWCH-type" evidence="5">
    <location>
        <begin position="681"/>
        <end position="737"/>
    </location>
</feature>
<evidence type="ECO:0000259" key="5">
    <source>
        <dbReference type="Pfam" id="PF04500"/>
    </source>
</evidence>
<dbReference type="GO" id="GO:0008270">
    <property type="term" value="F:zinc ion binding"/>
    <property type="evidence" value="ECO:0007669"/>
    <property type="project" value="UniProtKB-KW"/>
</dbReference>
<keyword evidence="1" id="KW-0479">Metal-binding</keyword>
<dbReference type="InterPro" id="IPR027871">
    <property type="entry name" value="DUF4603"/>
</dbReference>
<accession>A0A0V0ZEA1</accession>
<dbReference type="GO" id="GO:0005634">
    <property type="term" value="C:nucleus"/>
    <property type="evidence" value="ECO:0007669"/>
    <property type="project" value="TreeGrafter"/>
</dbReference>
<sequence length="1079" mass="122680">MASYSGIEQKPWLINFSKWLQCRLEDFGFDAYIYTRYILSVLRQPDIQMDPYDDDIEMLKGKFSSKNFKKSIWHCSPGDYTSAADDPFKATLFECLMDDGLDIDIVENLVDDIVEKYRQMNSFEAACCEKEDNISLKPAKCISCIISYDEAFPPLAASTAVMLKNRILSSASKRVADFCFQNGEHSPADLIVVSSATSTVFEPGAYPKRAKMLSAVYDGKGTQLGQSDLQQAYDNIMEIAFKEWCCRIGVPSVTTIGTGYGNTGISPQLLQEQQQQQQQQQYGGMDNLFSMYAGVRPYFLSSGARTETYWDMYRPLQREPAVVSSLQYQQPQLLQRYETASSSNGSSLPPQSASKHDECEFEETFPDHVIRAIDNLLDDEEEDNLLPSTSSKCVLKLQSVVTVPIRRETHFVPISLLSSPEERHYPVEELATRNGSLASTVGEGQFFVFRDNSTNGEIVGSNCFRVKFRVTKVDKACQTDDLVDLSRVCFPTLPSSTPSPVMWLSRFGQLELTPSMTSAFKPWRKLDNKLSWPRIRLNPQHCWTWPSTEASVGAGSGSSAAVDSGRNPSDFQDDDFELLRLIRPKCVSPDPLWIFQDEQEEDLLIRYVSSISLIAPLCPPSSSNAQKCVTCTCCQRRLLVLLQKHHEQSESESYAVLTKFYSSALFVAFAMANVSELRLVPNFRGTMSLIYNGRSYRLKHTGKRNKYWRCSKDREGCKGVVWTDLNVTQVIPLKKPHHYQHCTKKKPSSHLPIPPPQASSRISHSFAVISSTTMSNPNDERILSVEHNGNVTYLSREDLQRAYDTILETAATEYSRRMGILRRNVRESRSESTEMSVPLLQQQQHSQQQQQQQQHHQQQYIPTSVPYYGMHSPLQRESSLQYQQLQLPEVYETNRGNSELLPQLTSDSDEWQYDESIESVHDEEVEFSFSPWSSTWDHNVRSEMIPPDPETPFATISPSCPEDMHPAEELVARSEGLSSPVADVQYFVFRDNLTTEDSGHSNFQPRFRVTKVDKACQTDDWLDWSIMSSEEPSSSISSEMIYFSRSPRVDERPETLSASEPCQKPNKMHLSRLMYDLRL</sequence>
<evidence type="ECO:0000313" key="7">
    <source>
        <dbReference type="Proteomes" id="UP000054783"/>
    </source>
</evidence>
<reference evidence="6 7" key="1">
    <citation type="submission" date="2015-01" db="EMBL/GenBank/DDBJ databases">
        <title>Evolution of Trichinella species and genotypes.</title>
        <authorList>
            <person name="Korhonen P.K."/>
            <person name="Edoardo P."/>
            <person name="Giuseppe L.R."/>
            <person name="Gasser R.B."/>
        </authorList>
    </citation>
    <scope>NUCLEOTIDE SEQUENCE [LARGE SCALE GENOMIC DNA]</scope>
    <source>
        <strain evidence="6">ISS2496</strain>
    </source>
</reference>
<feature type="region of interest" description="Disordered" evidence="4">
    <location>
        <begin position="338"/>
        <end position="359"/>
    </location>
</feature>
<evidence type="ECO:0000313" key="6">
    <source>
        <dbReference type="EMBL" id="KRY10836.1"/>
    </source>
</evidence>
<dbReference type="Pfam" id="PF04500">
    <property type="entry name" value="FLYWCH"/>
    <property type="match status" value="1"/>
</dbReference>
<dbReference type="InterPro" id="IPR007588">
    <property type="entry name" value="Znf_FLYWCH"/>
</dbReference>
<dbReference type="Proteomes" id="UP000054783">
    <property type="component" value="Unassembled WGS sequence"/>
</dbReference>
<dbReference type="AlphaFoldDB" id="A0A0V0ZEA1"/>
<dbReference type="Gene3D" id="2.20.25.240">
    <property type="match status" value="1"/>
</dbReference>
<feature type="region of interest" description="Disordered" evidence="4">
    <location>
        <begin position="825"/>
        <end position="859"/>
    </location>
</feature>
<keyword evidence="3" id="KW-0862">Zinc</keyword>
<keyword evidence="7" id="KW-1185">Reference proteome</keyword>
<evidence type="ECO:0000256" key="4">
    <source>
        <dbReference type="SAM" id="MobiDB-lite"/>
    </source>
</evidence>
<dbReference type="GO" id="GO:0010468">
    <property type="term" value="P:regulation of gene expression"/>
    <property type="evidence" value="ECO:0007669"/>
    <property type="project" value="TreeGrafter"/>
</dbReference>
<dbReference type="GO" id="GO:0043565">
    <property type="term" value="F:sequence-specific DNA binding"/>
    <property type="evidence" value="ECO:0007669"/>
    <property type="project" value="TreeGrafter"/>
</dbReference>
<protein>
    <recommendedName>
        <fullName evidence="5">FLYWCH-type domain-containing protein</fullName>
    </recommendedName>
</protein>
<feature type="compositionally biased region" description="Low complexity" evidence="4">
    <location>
        <begin position="841"/>
        <end position="859"/>
    </location>
</feature>